<sequence length="189" mass="20608">MPTLTSPPLSDDLIRLRLWREDDADAQLAGLTDPVFRRFSDGVPADRAAVVGRIRAIERLREQGTAIHWAVVVADEAGDASAAAPLLGEVSLSGIDQRQRRASMGYWLTPDARGRGVATRAVRLVAGWAFTGLGLARLELTCGPDNVASQRVAERCGFQREGLLRSHQTFQGGRRDSPVYGLLPHELTR</sequence>
<accession>A0ABN2JJ68</accession>
<keyword evidence="3" id="KW-1185">Reference proteome</keyword>
<dbReference type="Pfam" id="PF13302">
    <property type="entry name" value="Acetyltransf_3"/>
    <property type="match status" value="1"/>
</dbReference>
<dbReference type="EMBL" id="BAAAPM010000005">
    <property type="protein sequence ID" value="GAA1729198.1"/>
    <property type="molecule type" value="Genomic_DNA"/>
</dbReference>
<evidence type="ECO:0000259" key="1">
    <source>
        <dbReference type="PROSITE" id="PS51186"/>
    </source>
</evidence>
<dbReference type="Proteomes" id="UP001501138">
    <property type="component" value="Unassembled WGS sequence"/>
</dbReference>
<evidence type="ECO:0000313" key="3">
    <source>
        <dbReference type="Proteomes" id="UP001501138"/>
    </source>
</evidence>
<organism evidence="2 3">
    <name type="scientific">Isoptericola hypogeus</name>
    <dbReference type="NCBI Taxonomy" id="300179"/>
    <lineage>
        <taxon>Bacteria</taxon>
        <taxon>Bacillati</taxon>
        <taxon>Actinomycetota</taxon>
        <taxon>Actinomycetes</taxon>
        <taxon>Micrococcales</taxon>
        <taxon>Promicromonosporaceae</taxon>
        <taxon>Isoptericola</taxon>
    </lineage>
</organism>
<reference evidence="2 3" key="1">
    <citation type="journal article" date="2019" name="Int. J. Syst. Evol. Microbiol.">
        <title>The Global Catalogue of Microorganisms (GCM) 10K type strain sequencing project: providing services to taxonomists for standard genome sequencing and annotation.</title>
        <authorList>
            <consortium name="The Broad Institute Genomics Platform"/>
            <consortium name="The Broad Institute Genome Sequencing Center for Infectious Disease"/>
            <person name="Wu L."/>
            <person name="Ma J."/>
        </authorList>
    </citation>
    <scope>NUCLEOTIDE SEQUENCE [LARGE SCALE GENOMIC DNA]</scope>
    <source>
        <strain evidence="2 3">JCM 15589</strain>
    </source>
</reference>
<dbReference type="RefSeq" id="WP_344248874.1">
    <property type="nucleotide sequence ID" value="NZ_BAAAPM010000005.1"/>
</dbReference>
<evidence type="ECO:0000313" key="2">
    <source>
        <dbReference type="EMBL" id="GAA1729198.1"/>
    </source>
</evidence>
<dbReference type="InterPro" id="IPR051908">
    <property type="entry name" value="Ribosomal_N-acetyltransferase"/>
</dbReference>
<dbReference type="PANTHER" id="PTHR43441:SF10">
    <property type="entry name" value="ACETYLTRANSFERASE"/>
    <property type="match status" value="1"/>
</dbReference>
<dbReference type="InterPro" id="IPR016181">
    <property type="entry name" value="Acyl_CoA_acyltransferase"/>
</dbReference>
<feature type="domain" description="N-acetyltransferase" evidence="1">
    <location>
        <begin position="4"/>
        <end position="186"/>
    </location>
</feature>
<dbReference type="Gene3D" id="3.40.630.30">
    <property type="match status" value="1"/>
</dbReference>
<proteinExistence type="predicted"/>
<gene>
    <name evidence="2" type="ORF">GCM10009809_25920</name>
</gene>
<dbReference type="InterPro" id="IPR000182">
    <property type="entry name" value="GNAT_dom"/>
</dbReference>
<name>A0ABN2JJ68_9MICO</name>
<dbReference type="PROSITE" id="PS51186">
    <property type="entry name" value="GNAT"/>
    <property type="match status" value="1"/>
</dbReference>
<dbReference type="SUPFAM" id="SSF55729">
    <property type="entry name" value="Acyl-CoA N-acyltransferases (Nat)"/>
    <property type="match status" value="1"/>
</dbReference>
<comment type="caution">
    <text evidence="2">The sequence shown here is derived from an EMBL/GenBank/DDBJ whole genome shotgun (WGS) entry which is preliminary data.</text>
</comment>
<protein>
    <submittedName>
        <fullName evidence="2">GNAT family protein</fullName>
    </submittedName>
</protein>
<dbReference type="PANTHER" id="PTHR43441">
    <property type="entry name" value="RIBOSOMAL-PROTEIN-SERINE ACETYLTRANSFERASE"/>
    <property type="match status" value="1"/>
</dbReference>